<sequence>MAQAWLGLGANIGNPPAQLEEALLRLDQHAQIIIGKRSSLLFNPPWGNKEQNRFLNQVVEVQTSLSAQDLLAACLTIEADMGRIRGEKWGPRLIDIDLIAYQRLEITSENLSLPHPFAHERQFVMSPLREIAPDTASWILQLAEQKREQ</sequence>
<feature type="domain" description="7,8-dihydro-6-hydroxymethylpterin-pyrophosphokinase" evidence="8">
    <location>
        <begin position="88"/>
        <end position="99"/>
    </location>
</feature>
<comment type="pathway">
    <text evidence="1">Cofactor biosynthesis; tetrahydrofolate biosynthesis; 2-amino-4-hydroxy-6-hydroxymethyl-7,8-dihydropteridine diphosphate from 7,8-dihydroneopterin triphosphate: step 4/4.</text>
</comment>
<keyword evidence="6" id="KW-0067">ATP-binding</keyword>
<keyword evidence="3 9" id="KW-0808">Transferase</keyword>
<name>A0A3B0T682_9ZZZZ</name>
<evidence type="ECO:0000256" key="3">
    <source>
        <dbReference type="ARBA" id="ARBA00022679"/>
    </source>
</evidence>
<dbReference type="GO" id="GO:0016301">
    <property type="term" value="F:kinase activity"/>
    <property type="evidence" value="ECO:0007669"/>
    <property type="project" value="UniProtKB-KW"/>
</dbReference>
<dbReference type="CDD" id="cd00483">
    <property type="entry name" value="HPPK"/>
    <property type="match status" value="1"/>
</dbReference>
<dbReference type="UniPathway" id="UPA00077">
    <property type="reaction ID" value="UER00155"/>
</dbReference>
<dbReference type="GO" id="GO:0005524">
    <property type="term" value="F:ATP binding"/>
    <property type="evidence" value="ECO:0007669"/>
    <property type="project" value="UniProtKB-KW"/>
</dbReference>
<dbReference type="NCBIfam" id="TIGR01498">
    <property type="entry name" value="folK"/>
    <property type="match status" value="1"/>
</dbReference>
<evidence type="ECO:0000256" key="7">
    <source>
        <dbReference type="ARBA" id="ARBA00022909"/>
    </source>
</evidence>
<dbReference type="Gene3D" id="3.30.70.560">
    <property type="entry name" value="7,8-Dihydro-6-hydroxymethylpterin-pyrophosphokinase HPPK"/>
    <property type="match status" value="1"/>
</dbReference>
<evidence type="ECO:0000256" key="2">
    <source>
        <dbReference type="ARBA" id="ARBA00013253"/>
    </source>
</evidence>
<reference evidence="9" key="1">
    <citation type="submission" date="2018-06" db="EMBL/GenBank/DDBJ databases">
        <authorList>
            <person name="Zhirakovskaya E."/>
        </authorList>
    </citation>
    <scope>NUCLEOTIDE SEQUENCE</scope>
</reference>
<dbReference type="InterPro" id="IPR035907">
    <property type="entry name" value="Hppk_sf"/>
</dbReference>
<organism evidence="9">
    <name type="scientific">hydrothermal vent metagenome</name>
    <dbReference type="NCBI Taxonomy" id="652676"/>
    <lineage>
        <taxon>unclassified sequences</taxon>
        <taxon>metagenomes</taxon>
        <taxon>ecological metagenomes</taxon>
    </lineage>
</organism>
<evidence type="ECO:0000256" key="4">
    <source>
        <dbReference type="ARBA" id="ARBA00022741"/>
    </source>
</evidence>
<dbReference type="GO" id="GO:0046654">
    <property type="term" value="P:tetrahydrofolate biosynthetic process"/>
    <property type="evidence" value="ECO:0007669"/>
    <property type="project" value="UniProtKB-UniPathway"/>
</dbReference>
<keyword evidence="5 9" id="KW-0418">Kinase</keyword>
<dbReference type="SUPFAM" id="SSF55083">
    <property type="entry name" value="6-hydroxymethyl-7,8-dihydropterin pyrophosphokinase, HPPK"/>
    <property type="match status" value="1"/>
</dbReference>
<evidence type="ECO:0000256" key="6">
    <source>
        <dbReference type="ARBA" id="ARBA00022840"/>
    </source>
</evidence>
<dbReference type="Pfam" id="PF01288">
    <property type="entry name" value="HPPK"/>
    <property type="match status" value="1"/>
</dbReference>
<dbReference type="AlphaFoldDB" id="A0A3B0T682"/>
<evidence type="ECO:0000256" key="5">
    <source>
        <dbReference type="ARBA" id="ARBA00022777"/>
    </source>
</evidence>
<protein>
    <recommendedName>
        <fullName evidence="2">2-amino-4-hydroxy-6-hydroxymethyldihydropteridine diphosphokinase</fullName>
        <ecNumber evidence="2">2.7.6.3</ecNumber>
    </recommendedName>
</protein>
<dbReference type="EMBL" id="UOEO01000001">
    <property type="protein sequence ID" value="VAW13875.1"/>
    <property type="molecule type" value="Genomic_DNA"/>
</dbReference>
<dbReference type="InterPro" id="IPR000550">
    <property type="entry name" value="Hppk"/>
</dbReference>
<dbReference type="PANTHER" id="PTHR43071:SF1">
    <property type="entry name" value="2-AMINO-4-HYDROXY-6-HYDROXYMETHYLDIHYDROPTERIDINE PYROPHOSPHOKINASE"/>
    <property type="match status" value="1"/>
</dbReference>
<accession>A0A3B0T682</accession>
<keyword evidence="4" id="KW-0547">Nucleotide-binding</keyword>
<proteinExistence type="predicted"/>
<evidence type="ECO:0000256" key="1">
    <source>
        <dbReference type="ARBA" id="ARBA00005051"/>
    </source>
</evidence>
<dbReference type="EC" id="2.7.6.3" evidence="2"/>
<dbReference type="GO" id="GO:0046656">
    <property type="term" value="P:folic acid biosynthetic process"/>
    <property type="evidence" value="ECO:0007669"/>
    <property type="project" value="UniProtKB-KW"/>
</dbReference>
<keyword evidence="7" id="KW-0289">Folate biosynthesis</keyword>
<dbReference type="PROSITE" id="PS00794">
    <property type="entry name" value="HPPK"/>
    <property type="match status" value="1"/>
</dbReference>
<dbReference type="PANTHER" id="PTHR43071">
    <property type="entry name" value="2-AMINO-4-HYDROXY-6-HYDROXYMETHYLDIHYDROPTERIDINE PYROPHOSPHOKINASE"/>
    <property type="match status" value="1"/>
</dbReference>
<gene>
    <name evidence="9" type="ORF">MNBD_ALPHA12-1083</name>
</gene>
<evidence type="ECO:0000313" key="9">
    <source>
        <dbReference type="EMBL" id="VAW13875.1"/>
    </source>
</evidence>
<evidence type="ECO:0000259" key="8">
    <source>
        <dbReference type="PROSITE" id="PS00794"/>
    </source>
</evidence>
<dbReference type="GO" id="GO:0003848">
    <property type="term" value="F:2-amino-4-hydroxy-6-hydroxymethyldihydropteridine diphosphokinase activity"/>
    <property type="evidence" value="ECO:0007669"/>
    <property type="project" value="UniProtKB-EC"/>
</dbReference>